<dbReference type="Proteomes" id="UP000594454">
    <property type="component" value="Chromosome 1"/>
</dbReference>
<evidence type="ECO:0000256" key="3">
    <source>
        <dbReference type="ARBA" id="ARBA00046233"/>
    </source>
</evidence>
<evidence type="ECO:0000256" key="2">
    <source>
        <dbReference type="ARBA" id="ARBA00040540"/>
    </source>
</evidence>
<evidence type="ECO:0000313" key="7">
    <source>
        <dbReference type="Proteomes" id="UP000594454"/>
    </source>
</evidence>
<dbReference type="GO" id="GO:0000492">
    <property type="term" value="P:box C/D snoRNP assembly"/>
    <property type="evidence" value="ECO:0007669"/>
    <property type="project" value="TreeGrafter"/>
</dbReference>
<organism evidence="6 7">
    <name type="scientific">Hermetia illucens</name>
    <name type="common">Black soldier fly</name>
    <dbReference type="NCBI Taxonomy" id="343691"/>
    <lineage>
        <taxon>Eukaryota</taxon>
        <taxon>Metazoa</taxon>
        <taxon>Ecdysozoa</taxon>
        <taxon>Arthropoda</taxon>
        <taxon>Hexapoda</taxon>
        <taxon>Insecta</taxon>
        <taxon>Pterygota</taxon>
        <taxon>Neoptera</taxon>
        <taxon>Endopterygota</taxon>
        <taxon>Diptera</taxon>
        <taxon>Brachycera</taxon>
        <taxon>Stratiomyomorpha</taxon>
        <taxon>Stratiomyidae</taxon>
        <taxon>Hermetiinae</taxon>
        <taxon>Hermetia</taxon>
    </lineage>
</organism>
<dbReference type="GO" id="GO:0005737">
    <property type="term" value="C:cytoplasm"/>
    <property type="evidence" value="ECO:0007669"/>
    <property type="project" value="TreeGrafter"/>
</dbReference>
<dbReference type="GO" id="GO:1990904">
    <property type="term" value="C:ribonucleoprotein complex"/>
    <property type="evidence" value="ECO:0007669"/>
    <property type="project" value="TreeGrafter"/>
</dbReference>
<dbReference type="GO" id="GO:0097255">
    <property type="term" value="C:R2TP complex"/>
    <property type="evidence" value="ECO:0007669"/>
    <property type="project" value="TreeGrafter"/>
</dbReference>
<gene>
    <name evidence="6" type="ORF">HERILL_LOCUS3065</name>
</gene>
<dbReference type="OrthoDB" id="5135119at2759"/>
<protein>
    <recommendedName>
        <fullName evidence="2">PIH1 domain-containing protein 1</fullName>
    </recommendedName>
</protein>
<dbReference type="InterPro" id="IPR050734">
    <property type="entry name" value="PIH1/Kintoun_subfamily"/>
</dbReference>
<comment type="similarity">
    <text evidence="1">Belongs to the PIH1 family.</text>
</comment>
<evidence type="ECO:0000256" key="1">
    <source>
        <dbReference type="ARBA" id="ARBA00008511"/>
    </source>
</evidence>
<name>A0A7R8YNS1_HERIL</name>
<comment type="function">
    <text evidence="3">Involved in the assembly of C/D box small nucleolar ribonucleoprotein (snoRNP) particles. Recruits the SWI/SNF complex to the core promoter of rRNA genes and enhances pre-rRNA transcription. Mediates interaction of TELO2 with the R2TP complex which is necessary for the stability of MTOR and SMG1. Positively regulates the assembly and activity of the mTORC1 complex.</text>
</comment>
<dbReference type="Pfam" id="PF18201">
    <property type="entry name" value="PIH1_CS"/>
    <property type="match status" value="1"/>
</dbReference>
<dbReference type="Pfam" id="PF08190">
    <property type="entry name" value="PIH1"/>
    <property type="match status" value="1"/>
</dbReference>
<dbReference type="InParanoid" id="A0A7R8YNS1"/>
<keyword evidence="7" id="KW-1185">Reference proteome</keyword>
<reference evidence="6 7" key="1">
    <citation type="submission" date="2020-11" db="EMBL/GenBank/DDBJ databases">
        <authorList>
            <person name="Wallbank WR R."/>
            <person name="Pardo Diaz C."/>
            <person name="Kozak K."/>
            <person name="Martin S."/>
            <person name="Jiggins C."/>
            <person name="Moest M."/>
            <person name="Warren A I."/>
            <person name="Generalovic N T."/>
            <person name="Byers J.R.P. K."/>
            <person name="Montejo-Kovacevich G."/>
            <person name="Yen C E."/>
        </authorList>
    </citation>
    <scope>NUCLEOTIDE SEQUENCE [LARGE SCALE GENOMIC DNA]</scope>
</reference>
<proteinExistence type="inferred from homology"/>
<sequence length="352" mass="40170">MPKGSTFLESDPTILENNLRFVKNEVEEELDQLFGNVAGKQIGIDVDSKVVTPKPGLCIKCFKVNTNEKFFINICQTDAIPSPENITEDELNKILNSDEPSSYRIPMSISEPRTTKDKSGNPADACDIAINPEFFRKCEVEIFFRDFLVAVILEGLSEKYNIQIKADNWIVLRNRKFIGQLVPHRVQNRDVKTVYDSYKNPNATQKRMIEELTTGNAKSKKLIEEINPRELKAMKEVKKQYPNSPRTPEEIKQSIAQANSIVPRHKFIGKVRGSDVVEIIAEFFLPKCITAEEIILDIGEDRVLIECMKHGYLFDKFVDYSIDQDNVVAKFNKATKMLNIRMPVAKTEPYSS</sequence>
<dbReference type="AlphaFoldDB" id="A0A7R8YNS1"/>
<dbReference type="PANTHER" id="PTHR22997:SF0">
    <property type="entry name" value="PIH1 DOMAIN-CONTAINING PROTEIN 1"/>
    <property type="match status" value="1"/>
</dbReference>
<dbReference type="PANTHER" id="PTHR22997">
    <property type="entry name" value="PIH1 DOMAIN-CONTAINING PROTEIN 1"/>
    <property type="match status" value="1"/>
</dbReference>
<accession>A0A7R8YNS1</accession>
<dbReference type="GO" id="GO:0006364">
    <property type="term" value="P:rRNA processing"/>
    <property type="evidence" value="ECO:0007669"/>
    <property type="project" value="TreeGrafter"/>
</dbReference>
<dbReference type="EMBL" id="LR899009">
    <property type="protein sequence ID" value="CAD7079878.1"/>
    <property type="molecule type" value="Genomic_DNA"/>
</dbReference>
<dbReference type="OMA" id="RAMNIHQ"/>
<evidence type="ECO:0000259" key="4">
    <source>
        <dbReference type="Pfam" id="PF08190"/>
    </source>
</evidence>
<feature type="domain" description="PIH1D1/2/3 CS-like" evidence="5">
    <location>
        <begin position="276"/>
        <end position="344"/>
    </location>
</feature>
<evidence type="ECO:0000313" key="6">
    <source>
        <dbReference type="EMBL" id="CAD7079878.1"/>
    </source>
</evidence>
<dbReference type="InterPro" id="IPR041442">
    <property type="entry name" value="PIH1D1/2/3_CS-like"/>
</dbReference>
<evidence type="ECO:0000259" key="5">
    <source>
        <dbReference type="Pfam" id="PF18201"/>
    </source>
</evidence>
<dbReference type="InterPro" id="IPR012981">
    <property type="entry name" value="PIH1_N"/>
</dbReference>
<feature type="domain" description="PIH1 N-terminal" evidence="4">
    <location>
        <begin position="46"/>
        <end position="193"/>
    </location>
</feature>